<evidence type="ECO:0000313" key="3">
    <source>
        <dbReference type="EMBL" id="TDZ37807.1"/>
    </source>
</evidence>
<comment type="caution">
    <text evidence="3">The sequence shown here is derived from an EMBL/GenBank/DDBJ whole genome shotgun (WGS) entry which is preliminary data.</text>
</comment>
<dbReference type="Pfam" id="PF22980">
    <property type="entry name" value="Myb_DNA-bind_8"/>
    <property type="match status" value="1"/>
</dbReference>
<dbReference type="AlphaFoldDB" id="A0A4R8QG27"/>
<sequence>MSNAVGTDAEGTVVFLVSCIRHSSGGKVDFESVSKECNIVSKAAAAKRFERVLKAHGMKTSDLSKPGGAAANSTPSQSPAPKTPAKSASKRTPKSTGKRPAATVSPTSNTKRAKLAASHPAVESYTDTDDEEDNQQFKVKAEDKADNGPAGTALTGSYYDIPFRSDRDDDDLQLLYVLEKTSACPVHEIGENRSVPSVSFSSDTDTEYSMQTMPPLVLSNTGFDFSQLPACYPGWPFVPNPSFSM</sequence>
<feature type="domain" description="Myb-like DNA-binding" evidence="2">
    <location>
        <begin position="10"/>
        <end position="58"/>
    </location>
</feature>
<name>A0A4R8QG27_9PEZI</name>
<organism evidence="3 4">
    <name type="scientific">Colletotrichum spinosum</name>
    <dbReference type="NCBI Taxonomy" id="1347390"/>
    <lineage>
        <taxon>Eukaryota</taxon>
        <taxon>Fungi</taxon>
        <taxon>Dikarya</taxon>
        <taxon>Ascomycota</taxon>
        <taxon>Pezizomycotina</taxon>
        <taxon>Sordariomycetes</taxon>
        <taxon>Hypocreomycetidae</taxon>
        <taxon>Glomerellales</taxon>
        <taxon>Glomerellaceae</taxon>
        <taxon>Colletotrichum</taxon>
        <taxon>Colletotrichum orbiculare species complex</taxon>
    </lineage>
</organism>
<keyword evidence="4" id="KW-1185">Reference proteome</keyword>
<protein>
    <recommendedName>
        <fullName evidence="2">Myb-like DNA-binding domain-containing protein</fullName>
    </recommendedName>
</protein>
<dbReference type="EMBL" id="QAPG01000020">
    <property type="protein sequence ID" value="TDZ37807.1"/>
    <property type="molecule type" value="Genomic_DNA"/>
</dbReference>
<feature type="compositionally biased region" description="Basic residues" evidence="1">
    <location>
        <begin position="88"/>
        <end position="97"/>
    </location>
</feature>
<feature type="compositionally biased region" description="Polar residues" evidence="1">
    <location>
        <begin position="71"/>
        <end position="80"/>
    </location>
</feature>
<gene>
    <name evidence="3" type="ORF">C8035_v001118</name>
</gene>
<dbReference type="Proteomes" id="UP000295083">
    <property type="component" value="Unassembled WGS sequence"/>
</dbReference>
<accession>A0A4R8QG27</accession>
<proteinExistence type="predicted"/>
<reference evidence="3 4" key="1">
    <citation type="submission" date="2018-11" db="EMBL/GenBank/DDBJ databases">
        <title>Genome sequence and assembly of Colletotrichum spinosum.</title>
        <authorList>
            <person name="Gan P."/>
            <person name="Shirasu K."/>
        </authorList>
    </citation>
    <scope>NUCLEOTIDE SEQUENCE [LARGE SCALE GENOMIC DNA]</scope>
    <source>
        <strain evidence="3 4">CBS 515.97</strain>
    </source>
</reference>
<dbReference type="InterPro" id="IPR054505">
    <property type="entry name" value="Myb_DNA-bind_8"/>
</dbReference>
<evidence type="ECO:0000259" key="2">
    <source>
        <dbReference type="Pfam" id="PF22980"/>
    </source>
</evidence>
<evidence type="ECO:0000256" key="1">
    <source>
        <dbReference type="SAM" id="MobiDB-lite"/>
    </source>
</evidence>
<feature type="region of interest" description="Disordered" evidence="1">
    <location>
        <begin position="57"/>
        <end position="133"/>
    </location>
</feature>
<evidence type="ECO:0000313" key="4">
    <source>
        <dbReference type="Proteomes" id="UP000295083"/>
    </source>
</evidence>